<dbReference type="EMBL" id="CP002536">
    <property type="protein sequence ID" value="ADY25353.1"/>
    <property type="molecule type" value="Genomic_DNA"/>
</dbReference>
<dbReference type="Proteomes" id="UP000007718">
    <property type="component" value="Chromosome"/>
</dbReference>
<dbReference type="AlphaFoldDB" id="F0RP38"/>
<dbReference type="HOGENOM" id="CLU_125872_0_0_0"/>
<protein>
    <submittedName>
        <fullName evidence="3">GCN5-related N-acetyltransferase</fullName>
    </submittedName>
</protein>
<keyword evidence="4" id="KW-1185">Reference proteome</keyword>
<sequence>MKTKTAHLGDAQALYAVYRDSPDYFQMLGTEIPTAAEVELELGLALMDRRRHVELIEHGGQVVGVLDWKEAYPEPQDVTVNLLLLTPPQRGSGLGSRVMWDLESRLPTSTARLMASVLGENPAGARFWERLGYRFAVDARPVMTWYAKPLGTNGTSGPESGAPHGSAGERPVGVSPQALPLRVS</sequence>
<organism evidence="3 4">
    <name type="scientific">Deinococcus proteolyticus (strain ATCC 35074 / DSM 20540 / JCM 6276 / NBRC 101906 / NCIMB 13154 / VKM Ac-1939 / CCM 2703 / MRP)</name>
    <dbReference type="NCBI Taxonomy" id="693977"/>
    <lineage>
        <taxon>Bacteria</taxon>
        <taxon>Thermotogati</taxon>
        <taxon>Deinococcota</taxon>
        <taxon>Deinococci</taxon>
        <taxon>Deinococcales</taxon>
        <taxon>Deinococcaceae</taxon>
        <taxon>Deinococcus</taxon>
    </lineage>
</organism>
<dbReference type="SUPFAM" id="SSF55729">
    <property type="entry name" value="Acyl-CoA N-acyltransferases (Nat)"/>
    <property type="match status" value="1"/>
</dbReference>
<feature type="domain" description="N-acetyltransferase" evidence="2">
    <location>
        <begin position="1"/>
        <end position="151"/>
    </location>
</feature>
<proteinExistence type="predicted"/>
<dbReference type="PROSITE" id="PS51186">
    <property type="entry name" value="GNAT"/>
    <property type="match status" value="1"/>
</dbReference>
<reference evidence="3 4" key="2">
    <citation type="journal article" date="2012" name="Stand. Genomic Sci.">
        <title>Complete genome sequence of the orange-red pigmented, radioresistant Deinococcus proteolyticus type strain (MRP(T)).</title>
        <authorList>
            <person name="Copeland A."/>
            <person name="Zeytun A."/>
            <person name="Yassawong M."/>
            <person name="Nolan M."/>
            <person name="Lucas S."/>
            <person name="Hammon N."/>
            <person name="Deshpande S."/>
            <person name="Cheng J.F."/>
            <person name="Han C."/>
            <person name="Tapia R."/>
            <person name="Goodwin L.A."/>
            <person name="Pitluck S."/>
            <person name="Mavromatis K."/>
            <person name="Liolios K."/>
            <person name="Pagani I."/>
            <person name="Ivanova N."/>
            <person name="Mikhailova N."/>
            <person name="Pati A."/>
            <person name="Chen A."/>
            <person name="Palaniappan K."/>
            <person name="Land M."/>
            <person name="Hauser L."/>
            <person name="Jeffries C.D."/>
            <person name="Brambilla E.M."/>
            <person name="Rohde M."/>
            <person name="Sikorski J."/>
            <person name="Pukall R."/>
            <person name="Goker M."/>
            <person name="Detter J.C."/>
            <person name="Woyke T."/>
            <person name="Bristow J."/>
            <person name="Eisen J.A."/>
            <person name="Markowitz V."/>
            <person name="Hugenholtz P."/>
            <person name="Kyrpides N.C."/>
            <person name="Klenk H.P."/>
            <person name="Lapidus A."/>
        </authorList>
    </citation>
    <scope>NUCLEOTIDE SEQUENCE [LARGE SCALE GENOMIC DNA]</scope>
    <source>
        <strain evidence="4">ATCC 35074 / DSM 20540 / JCM 6276 / NBRC 101906 / NCIMB 13154 / VKM Ac-1939 / CCM 2703 / MRP</strain>
    </source>
</reference>
<dbReference type="CDD" id="cd04301">
    <property type="entry name" value="NAT_SF"/>
    <property type="match status" value="1"/>
</dbReference>
<dbReference type="STRING" id="693977.Deipr_0180"/>
<dbReference type="Gene3D" id="3.40.630.30">
    <property type="match status" value="1"/>
</dbReference>
<dbReference type="eggNOG" id="COG1670">
    <property type="taxonomic scope" value="Bacteria"/>
</dbReference>
<evidence type="ECO:0000259" key="2">
    <source>
        <dbReference type="PROSITE" id="PS51186"/>
    </source>
</evidence>
<dbReference type="KEGG" id="dpt:Deipr_0180"/>
<dbReference type="GO" id="GO:0016747">
    <property type="term" value="F:acyltransferase activity, transferring groups other than amino-acyl groups"/>
    <property type="evidence" value="ECO:0007669"/>
    <property type="project" value="InterPro"/>
</dbReference>
<dbReference type="InterPro" id="IPR000182">
    <property type="entry name" value="GNAT_dom"/>
</dbReference>
<evidence type="ECO:0000313" key="3">
    <source>
        <dbReference type="EMBL" id="ADY25353.1"/>
    </source>
</evidence>
<keyword evidence="3" id="KW-0808">Transferase</keyword>
<evidence type="ECO:0000313" key="4">
    <source>
        <dbReference type="Proteomes" id="UP000007718"/>
    </source>
</evidence>
<evidence type="ECO:0000256" key="1">
    <source>
        <dbReference type="SAM" id="MobiDB-lite"/>
    </source>
</evidence>
<dbReference type="Pfam" id="PF00583">
    <property type="entry name" value="Acetyltransf_1"/>
    <property type="match status" value="1"/>
</dbReference>
<dbReference type="InterPro" id="IPR016181">
    <property type="entry name" value="Acyl_CoA_acyltransferase"/>
</dbReference>
<accession>F0RP38</accession>
<gene>
    <name evidence="3" type="ordered locus">Deipr_0180</name>
</gene>
<feature type="region of interest" description="Disordered" evidence="1">
    <location>
        <begin position="153"/>
        <end position="184"/>
    </location>
</feature>
<dbReference type="RefSeq" id="WP_013613962.1">
    <property type="nucleotide sequence ID" value="NC_015161.1"/>
</dbReference>
<reference evidence="4" key="1">
    <citation type="submission" date="2011-02" db="EMBL/GenBank/DDBJ databases">
        <title>The complete sequence of chromosome of Deinococcus proteolyticus DSM 20540.</title>
        <authorList>
            <consortium name="US DOE Joint Genome Institute (JGI-PGF)"/>
            <person name="Lucas S."/>
            <person name="Copeland A."/>
            <person name="Lapidus A."/>
            <person name="Bruce D."/>
            <person name="Goodwin L."/>
            <person name="Pitluck S."/>
            <person name="Kyrpides N."/>
            <person name="Mavromatis K."/>
            <person name="Pagani I."/>
            <person name="Ivanova N."/>
            <person name="Ovchinnikova G."/>
            <person name="Zeytun A."/>
            <person name="Detter J.C."/>
            <person name="Han C."/>
            <person name="Land M."/>
            <person name="Hauser L."/>
            <person name="Markowitz V."/>
            <person name="Cheng J.-F."/>
            <person name="Hugenholtz P."/>
            <person name="Woyke T."/>
            <person name="Wu D."/>
            <person name="Pukall R."/>
            <person name="Steenblock K."/>
            <person name="Brambilla E."/>
            <person name="Klenk H.-P."/>
            <person name="Eisen J.A."/>
        </authorList>
    </citation>
    <scope>NUCLEOTIDE SEQUENCE [LARGE SCALE GENOMIC DNA]</scope>
    <source>
        <strain evidence="4">ATCC 35074 / DSM 20540 / JCM 6276 / NBRC 101906 / NCIMB 13154 / VKM Ac-1939 / CCM 2703 / MRP</strain>
    </source>
</reference>
<name>F0RP38_DEIPM</name>